<comment type="caution">
    <text evidence="2">The sequence shown here is derived from an EMBL/GenBank/DDBJ whole genome shotgun (WGS) entry which is preliminary data.</text>
</comment>
<gene>
    <name evidence="2" type="ORF">B0T21DRAFT_433681</name>
</gene>
<protein>
    <submittedName>
        <fullName evidence="2">Uncharacterized protein</fullName>
    </submittedName>
</protein>
<name>A0AA40EMH5_9PEZI</name>
<dbReference type="AlphaFoldDB" id="A0AA40EMH5"/>
<feature type="compositionally biased region" description="Polar residues" evidence="1">
    <location>
        <begin position="195"/>
        <end position="209"/>
    </location>
</feature>
<dbReference type="Proteomes" id="UP001172159">
    <property type="component" value="Unassembled WGS sequence"/>
</dbReference>
<feature type="non-terminal residue" evidence="2">
    <location>
        <position position="1"/>
    </location>
</feature>
<proteinExistence type="predicted"/>
<feature type="region of interest" description="Disordered" evidence="1">
    <location>
        <begin position="195"/>
        <end position="219"/>
    </location>
</feature>
<reference evidence="2" key="1">
    <citation type="submission" date="2023-06" db="EMBL/GenBank/DDBJ databases">
        <title>Genome-scale phylogeny and comparative genomics of the fungal order Sordariales.</title>
        <authorList>
            <consortium name="Lawrence Berkeley National Laboratory"/>
            <person name="Hensen N."/>
            <person name="Bonometti L."/>
            <person name="Westerberg I."/>
            <person name="Brannstrom I.O."/>
            <person name="Guillou S."/>
            <person name="Cros-Aarteil S."/>
            <person name="Calhoun S."/>
            <person name="Haridas S."/>
            <person name="Kuo A."/>
            <person name="Mondo S."/>
            <person name="Pangilinan J."/>
            <person name="Riley R."/>
            <person name="Labutti K."/>
            <person name="Andreopoulos B."/>
            <person name="Lipzen A."/>
            <person name="Chen C."/>
            <person name="Yanf M."/>
            <person name="Daum C."/>
            <person name="Ng V."/>
            <person name="Clum A."/>
            <person name="Steindorff A."/>
            <person name="Ohm R."/>
            <person name="Martin F."/>
            <person name="Silar P."/>
            <person name="Natvig D."/>
            <person name="Lalanne C."/>
            <person name="Gautier V."/>
            <person name="Ament-Velasquez S.L."/>
            <person name="Kruys A."/>
            <person name="Hutchinson M.I."/>
            <person name="Powell A.J."/>
            <person name="Barry K."/>
            <person name="Miller A.N."/>
            <person name="Grigoriev I.V."/>
            <person name="Debuchy R."/>
            <person name="Gladieux P."/>
            <person name="Thoren M.H."/>
            <person name="Johannesson H."/>
        </authorList>
    </citation>
    <scope>NUCLEOTIDE SEQUENCE</scope>
    <source>
        <strain evidence="2">CBS 540.89</strain>
    </source>
</reference>
<feature type="region of interest" description="Disordered" evidence="1">
    <location>
        <begin position="245"/>
        <end position="328"/>
    </location>
</feature>
<feature type="compositionally biased region" description="Basic residues" evidence="1">
    <location>
        <begin position="314"/>
        <end position="325"/>
    </location>
</feature>
<evidence type="ECO:0000313" key="2">
    <source>
        <dbReference type="EMBL" id="KAK0742016.1"/>
    </source>
</evidence>
<dbReference type="EMBL" id="JAUKTV010000003">
    <property type="protein sequence ID" value="KAK0742016.1"/>
    <property type="molecule type" value="Genomic_DNA"/>
</dbReference>
<keyword evidence="3" id="KW-1185">Reference proteome</keyword>
<evidence type="ECO:0000313" key="3">
    <source>
        <dbReference type="Proteomes" id="UP001172159"/>
    </source>
</evidence>
<sequence>MESMLPYDNAMAPELELLDEEIGWLIDLASQDHMLLEELAELFRLDDTPSMNQPVTPSEVEPCVGGTPPAQNIMPCVWGDAPRNDPGFCTAESEGTTSIDLSVWDDFWTPDFSFTMEDPGSMPIQFHDQGSADLTEPGYLFSPLSTGPITDSQHDTRVHEIDTASVHITSRLEQQPDTSICDAGVDAAIVPLSRTGVTDDNMSETQAPSQELKVEDQDSTDAGTLVLKYEAWGCISNNATADHQVTITPTRKGSKRRKASLDPDGSDSPPEKRLCTETCPDPTAPSGATSDIRREAGIDTHSSQLRDALDAKRSRTPKRRHRSPLRKREEPKLVTLRDIAEPDGYIKGSFPLHIHSLDMHPDPTDSFMLQYCWDRREKLWVTSATGNESVSQEVLPARTMTAEHMCRLVEDIPALFNIYLRVGCSMNFVMEWDDSENSFIIDDPIEW</sequence>
<evidence type="ECO:0000256" key="1">
    <source>
        <dbReference type="SAM" id="MobiDB-lite"/>
    </source>
</evidence>
<organism evidence="2 3">
    <name type="scientific">Apiosordaria backusii</name>
    <dbReference type="NCBI Taxonomy" id="314023"/>
    <lineage>
        <taxon>Eukaryota</taxon>
        <taxon>Fungi</taxon>
        <taxon>Dikarya</taxon>
        <taxon>Ascomycota</taxon>
        <taxon>Pezizomycotina</taxon>
        <taxon>Sordariomycetes</taxon>
        <taxon>Sordariomycetidae</taxon>
        <taxon>Sordariales</taxon>
        <taxon>Lasiosphaeriaceae</taxon>
        <taxon>Apiosordaria</taxon>
    </lineage>
</organism>
<accession>A0AA40EMH5</accession>